<comment type="caution">
    <text evidence="7">The sequence shown here is derived from an EMBL/GenBank/DDBJ whole genome shotgun (WGS) entry which is preliminary data.</text>
</comment>
<dbReference type="GO" id="GO:0005829">
    <property type="term" value="C:cytosol"/>
    <property type="evidence" value="ECO:0007669"/>
    <property type="project" value="TreeGrafter"/>
</dbReference>
<dbReference type="RefSeq" id="WP_111397408.1">
    <property type="nucleotide sequence ID" value="NZ_QKYU01000006.1"/>
</dbReference>
<keyword evidence="2 5" id="KW-0690">Ribosome biogenesis</keyword>
<gene>
    <name evidence="7" type="ORF">C8P66_10641</name>
</gene>
<keyword evidence="8" id="KW-1185">Reference proteome</keyword>
<dbReference type="HAMAP" id="MF_00651">
    <property type="entry name" value="Nuclease_YqgF"/>
    <property type="match status" value="1"/>
</dbReference>
<dbReference type="EMBL" id="QKYU01000006">
    <property type="protein sequence ID" value="PZW48038.1"/>
    <property type="molecule type" value="Genomic_DNA"/>
</dbReference>
<evidence type="ECO:0000259" key="6">
    <source>
        <dbReference type="SMART" id="SM00732"/>
    </source>
</evidence>
<dbReference type="SUPFAM" id="SSF53098">
    <property type="entry name" value="Ribonuclease H-like"/>
    <property type="match status" value="1"/>
</dbReference>
<dbReference type="InterPro" id="IPR006641">
    <property type="entry name" value="YqgF/RNaseH-like_dom"/>
</dbReference>
<dbReference type="PANTHER" id="PTHR33317">
    <property type="entry name" value="POLYNUCLEOTIDYL TRANSFERASE, RIBONUCLEASE H-LIKE SUPERFAMILY PROTEIN"/>
    <property type="match status" value="1"/>
</dbReference>
<dbReference type="GO" id="GO:0016788">
    <property type="term" value="F:hydrolase activity, acting on ester bonds"/>
    <property type="evidence" value="ECO:0007669"/>
    <property type="project" value="UniProtKB-UniRule"/>
</dbReference>
<evidence type="ECO:0000256" key="2">
    <source>
        <dbReference type="ARBA" id="ARBA00022517"/>
    </source>
</evidence>
<dbReference type="Gene3D" id="3.30.420.140">
    <property type="entry name" value="YqgF/RNase H-like domain"/>
    <property type="match status" value="1"/>
</dbReference>
<keyword evidence="4 5" id="KW-0378">Hydrolase</keyword>
<sequence>MALLPLPELRARLTRHACLIGIDPGSVRIGLAVSDIGLMLATPAGTILRGKLAANAKELAALVKKTGAGGLVVGLPLEMDGRFGPAAQAAKDWARAIAEAVGLPVATWDERLSSAAVNRMLISEGDLTRAKRARAVDGAAAAYMLQSALDASRPAATLPPPASES</sequence>
<feature type="domain" description="YqgF/RNase H-like" evidence="6">
    <location>
        <begin position="17"/>
        <end position="117"/>
    </location>
</feature>
<dbReference type="Pfam" id="PF03652">
    <property type="entry name" value="RuvX"/>
    <property type="match status" value="1"/>
</dbReference>
<comment type="similarity">
    <text evidence="5">Belongs to the YqgF HJR family.</text>
</comment>
<evidence type="ECO:0000256" key="1">
    <source>
        <dbReference type="ARBA" id="ARBA00022490"/>
    </source>
</evidence>
<evidence type="ECO:0000256" key="3">
    <source>
        <dbReference type="ARBA" id="ARBA00022722"/>
    </source>
</evidence>
<dbReference type="Proteomes" id="UP000249688">
    <property type="component" value="Unassembled WGS sequence"/>
</dbReference>
<evidence type="ECO:0000256" key="4">
    <source>
        <dbReference type="ARBA" id="ARBA00022801"/>
    </source>
</evidence>
<dbReference type="PANTHER" id="PTHR33317:SF4">
    <property type="entry name" value="POLYNUCLEOTIDYL TRANSFERASE, RIBONUCLEASE H-LIKE SUPERFAMILY PROTEIN"/>
    <property type="match status" value="1"/>
</dbReference>
<dbReference type="GO" id="GO:0004518">
    <property type="term" value="F:nuclease activity"/>
    <property type="evidence" value="ECO:0007669"/>
    <property type="project" value="UniProtKB-KW"/>
</dbReference>
<protein>
    <recommendedName>
        <fullName evidence="5">Putative pre-16S rRNA nuclease</fullName>
        <ecNumber evidence="5">3.1.-.-</ecNumber>
    </recommendedName>
</protein>
<evidence type="ECO:0000313" key="8">
    <source>
        <dbReference type="Proteomes" id="UP000249688"/>
    </source>
</evidence>
<dbReference type="CDD" id="cd16964">
    <property type="entry name" value="YqgF"/>
    <property type="match status" value="1"/>
</dbReference>
<dbReference type="SMART" id="SM00732">
    <property type="entry name" value="YqgFc"/>
    <property type="match status" value="1"/>
</dbReference>
<reference evidence="7 8" key="1">
    <citation type="submission" date="2018-06" db="EMBL/GenBank/DDBJ databases">
        <title>Genomic Encyclopedia of Archaeal and Bacterial Type Strains, Phase II (KMG-II): from individual species to whole genera.</title>
        <authorList>
            <person name="Goeker M."/>
        </authorList>
    </citation>
    <scope>NUCLEOTIDE SEQUENCE [LARGE SCALE GENOMIC DNA]</scope>
    <source>
        <strain evidence="7 8">DSM 24525</strain>
    </source>
</reference>
<evidence type="ECO:0000256" key="5">
    <source>
        <dbReference type="HAMAP-Rule" id="MF_00651"/>
    </source>
</evidence>
<proteinExistence type="inferred from homology"/>
<dbReference type="InterPro" id="IPR037027">
    <property type="entry name" value="YqgF/RNaseH-like_dom_sf"/>
</dbReference>
<dbReference type="GO" id="GO:0000967">
    <property type="term" value="P:rRNA 5'-end processing"/>
    <property type="evidence" value="ECO:0007669"/>
    <property type="project" value="UniProtKB-UniRule"/>
</dbReference>
<keyword evidence="1 5" id="KW-0963">Cytoplasm</keyword>
<dbReference type="AlphaFoldDB" id="A0A2W7IQ83"/>
<organism evidence="7 8">
    <name type="scientific">Humitalea rosea</name>
    <dbReference type="NCBI Taxonomy" id="990373"/>
    <lineage>
        <taxon>Bacteria</taxon>
        <taxon>Pseudomonadati</taxon>
        <taxon>Pseudomonadota</taxon>
        <taxon>Alphaproteobacteria</taxon>
        <taxon>Acetobacterales</taxon>
        <taxon>Roseomonadaceae</taxon>
        <taxon>Humitalea</taxon>
    </lineage>
</organism>
<dbReference type="InterPro" id="IPR012337">
    <property type="entry name" value="RNaseH-like_sf"/>
</dbReference>
<keyword evidence="3 5" id="KW-0540">Nuclease</keyword>
<dbReference type="NCBIfam" id="TIGR00250">
    <property type="entry name" value="RNAse_H_YqgF"/>
    <property type="match status" value="1"/>
</dbReference>
<evidence type="ECO:0000313" key="7">
    <source>
        <dbReference type="EMBL" id="PZW48038.1"/>
    </source>
</evidence>
<name>A0A2W7IQ83_9PROT</name>
<accession>A0A2W7IQ83</accession>
<dbReference type="EC" id="3.1.-.-" evidence="5"/>
<comment type="function">
    <text evidence="5">Could be a nuclease involved in processing of the 5'-end of pre-16S rRNA.</text>
</comment>
<comment type="subcellular location">
    <subcellularLocation>
        <location evidence="5">Cytoplasm</location>
    </subcellularLocation>
</comment>
<dbReference type="OrthoDB" id="9796140at2"/>
<dbReference type="InterPro" id="IPR005227">
    <property type="entry name" value="YqgF"/>
</dbReference>